<gene>
    <name evidence="4" type="ORF">RJ45_04610</name>
</gene>
<dbReference type="GO" id="GO:0016491">
    <property type="term" value="F:oxidoreductase activity"/>
    <property type="evidence" value="ECO:0007669"/>
    <property type="project" value="UniProtKB-KW"/>
</dbReference>
<dbReference type="Gene3D" id="3.40.50.720">
    <property type="entry name" value="NAD(P)-binding Rossmann-like Domain"/>
    <property type="match status" value="2"/>
</dbReference>
<accession>A0A0B9G7Z9</accession>
<proteinExistence type="predicted"/>
<dbReference type="InterPro" id="IPR036291">
    <property type="entry name" value="NAD(P)-bd_dom_sf"/>
</dbReference>
<dbReference type="GO" id="GO:0051287">
    <property type="term" value="F:NAD binding"/>
    <property type="evidence" value="ECO:0007669"/>
    <property type="project" value="InterPro"/>
</dbReference>
<protein>
    <submittedName>
        <fullName evidence="4">2-ketoacid reductase</fullName>
    </submittedName>
</protein>
<dbReference type="PANTHER" id="PTHR43333">
    <property type="entry name" value="2-HACID_DH_C DOMAIN-CONTAINING PROTEIN"/>
    <property type="match status" value="1"/>
</dbReference>
<evidence type="ECO:0000259" key="3">
    <source>
        <dbReference type="Pfam" id="PF02826"/>
    </source>
</evidence>
<dbReference type="EMBL" id="JWLZ01000046">
    <property type="protein sequence ID" value="KHT64803.1"/>
    <property type="molecule type" value="Genomic_DNA"/>
</dbReference>
<dbReference type="SUPFAM" id="SSF52283">
    <property type="entry name" value="Formate/glycerate dehydrogenase catalytic domain-like"/>
    <property type="match status" value="1"/>
</dbReference>
<dbReference type="CDD" id="cd05300">
    <property type="entry name" value="2-Hacid_dh_1"/>
    <property type="match status" value="1"/>
</dbReference>
<dbReference type="Proteomes" id="UP000031278">
    <property type="component" value="Unassembled WGS sequence"/>
</dbReference>
<evidence type="ECO:0000256" key="1">
    <source>
        <dbReference type="ARBA" id="ARBA00023002"/>
    </source>
</evidence>
<evidence type="ECO:0000313" key="4">
    <source>
        <dbReference type="EMBL" id="KHT64803.1"/>
    </source>
</evidence>
<dbReference type="AlphaFoldDB" id="A0A0B9G7Z9"/>
<reference evidence="4 5" key="1">
    <citation type="submission" date="2014-12" db="EMBL/GenBank/DDBJ databases">
        <title>Genome sequencing of Photobacterium gaetbulicola AD005a.</title>
        <authorList>
            <person name="Adrian T.G.S."/>
            <person name="Chan K.G."/>
        </authorList>
    </citation>
    <scope>NUCLEOTIDE SEQUENCE [LARGE SCALE GENOMIC DNA]</scope>
    <source>
        <strain evidence="4 5">AD005a</strain>
    </source>
</reference>
<evidence type="ECO:0000256" key="2">
    <source>
        <dbReference type="ARBA" id="ARBA00023027"/>
    </source>
</evidence>
<organism evidence="4 5">
    <name type="scientific">Photobacterium gaetbulicola</name>
    <dbReference type="NCBI Taxonomy" id="1295392"/>
    <lineage>
        <taxon>Bacteria</taxon>
        <taxon>Pseudomonadati</taxon>
        <taxon>Pseudomonadota</taxon>
        <taxon>Gammaproteobacteria</taxon>
        <taxon>Vibrionales</taxon>
        <taxon>Vibrionaceae</taxon>
        <taxon>Photobacterium</taxon>
    </lineage>
</organism>
<name>A0A0B9G7Z9_9GAMM</name>
<keyword evidence="2" id="KW-0520">NAD</keyword>
<dbReference type="SUPFAM" id="SSF51735">
    <property type="entry name" value="NAD(P)-binding Rossmann-fold domains"/>
    <property type="match status" value="1"/>
</dbReference>
<dbReference type="FunFam" id="3.40.50.720:FF:000363">
    <property type="entry name" value="D-isomer specific 2-hydroxyacid dehydrogenase"/>
    <property type="match status" value="1"/>
</dbReference>
<dbReference type="RefSeq" id="WP_039458754.1">
    <property type="nucleotide sequence ID" value="NZ_JWLZ01000046.1"/>
</dbReference>
<comment type="caution">
    <text evidence="4">The sequence shown here is derived from an EMBL/GenBank/DDBJ whole genome shotgun (WGS) entry which is preliminary data.</text>
</comment>
<dbReference type="InterPro" id="IPR006140">
    <property type="entry name" value="D-isomer_DH_NAD-bd"/>
</dbReference>
<feature type="domain" description="D-isomer specific 2-hydroxyacid dehydrogenase NAD-binding" evidence="3">
    <location>
        <begin position="95"/>
        <end position="268"/>
    </location>
</feature>
<sequence length="303" mass="33320">MPKLIIVSRQQAAYEALFAKQPIEGLELTQNLQEATVLLADPPKVAPLLNEFPALEWIQSTFAGIDALTNKGLRQDYTLTNIRGCFGQLISEYVLGLAIAHQRHFATYQAQQQAHHWHPKPYNTLAGKTMVILGTGSIGSHLARSAKALGFRLVGVNRAGTANEPAFDTILPLAELNSALELADLVVSTLPATADTNDILNATSLGHCRKALLFNVGRGNALCETGLLSALDRGAIAHAFLDVFKQEPLPQSHPFWQHPAITVTPHIAAESFPHQVMAIFRDNARRWLNHQPLRYTVDFQRGY</sequence>
<dbReference type="Pfam" id="PF02826">
    <property type="entry name" value="2-Hacid_dh_C"/>
    <property type="match status" value="1"/>
</dbReference>
<keyword evidence="1" id="KW-0560">Oxidoreductase</keyword>
<evidence type="ECO:0000313" key="5">
    <source>
        <dbReference type="Proteomes" id="UP000031278"/>
    </source>
</evidence>
<dbReference type="PANTHER" id="PTHR43333:SF1">
    <property type="entry name" value="D-ISOMER SPECIFIC 2-HYDROXYACID DEHYDROGENASE NAD-BINDING DOMAIN-CONTAINING PROTEIN"/>
    <property type="match status" value="1"/>
</dbReference>